<keyword evidence="4" id="KW-1185">Reference proteome</keyword>
<feature type="region of interest" description="Disordered" evidence="1">
    <location>
        <begin position="23"/>
        <end position="92"/>
    </location>
</feature>
<feature type="chain" id="PRO_5038730941" description="Lipoprotein" evidence="2">
    <location>
        <begin position="20"/>
        <end position="181"/>
    </location>
</feature>
<dbReference type="PROSITE" id="PS51257">
    <property type="entry name" value="PROKAR_LIPOPROTEIN"/>
    <property type="match status" value="1"/>
</dbReference>
<feature type="compositionally biased region" description="Low complexity" evidence="1">
    <location>
        <begin position="51"/>
        <end position="71"/>
    </location>
</feature>
<organism evidence="3 4">
    <name type="scientific">Corynebacterium hindlerae</name>
    <dbReference type="NCBI Taxonomy" id="699041"/>
    <lineage>
        <taxon>Bacteria</taxon>
        <taxon>Bacillati</taxon>
        <taxon>Actinomycetota</taxon>
        <taxon>Actinomycetes</taxon>
        <taxon>Mycobacteriales</taxon>
        <taxon>Corynebacteriaceae</taxon>
        <taxon>Corynebacterium</taxon>
    </lineage>
</organism>
<protein>
    <recommendedName>
        <fullName evidence="5">Lipoprotein</fullName>
    </recommendedName>
</protein>
<dbReference type="RefSeq" id="WP_182386504.1">
    <property type="nucleotide sequence ID" value="NZ_CP059833.1"/>
</dbReference>
<feature type="compositionally biased region" description="Polar residues" evidence="1">
    <location>
        <begin position="75"/>
        <end position="85"/>
    </location>
</feature>
<dbReference type="AlphaFoldDB" id="A0A7G5FGE2"/>
<keyword evidence="2" id="KW-0732">Signal</keyword>
<evidence type="ECO:0000256" key="1">
    <source>
        <dbReference type="SAM" id="MobiDB-lite"/>
    </source>
</evidence>
<dbReference type="Proteomes" id="UP000515570">
    <property type="component" value="Chromosome"/>
</dbReference>
<gene>
    <name evidence="3" type="ORF">HW450_02790</name>
</gene>
<name>A0A7G5FGE2_9CORY</name>
<dbReference type="EMBL" id="CP059833">
    <property type="protein sequence ID" value="QMV85683.1"/>
    <property type="molecule type" value="Genomic_DNA"/>
</dbReference>
<accession>A0A7G5FGE2</accession>
<evidence type="ECO:0000313" key="4">
    <source>
        <dbReference type="Proteomes" id="UP000515570"/>
    </source>
</evidence>
<feature type="signal peptide" evidence="2">
    <location>
        <begin position="1"/>
        <end position="19"/>
    </location>
</feature>
<proteinExistence type="predicted"/>
<evidence type="ECO:0000256" key="2">
    <source>
        <dbReference type="SAM" id="SignalP"/>
    </source>
</evidence>
<evidence type="ECO:0000313" key="3">
    <source>
        <dbReference type="EMBL" id="QMV85683.1"/>
    </source>
</evidence>
<sequence length="181" mass="19653">MKRTFAALVVSSAAMLLLAGCNPLDSLPIPGKEKKTEETTAAAAPSPTNQPSTTKSTPTRTSTPKTSSSKEPTSRASTPQPTPTTEKMDAKLRGALEALLEPDLTNPKTDRTSGTLHFDKTTGELTSITNYKVNDVPKDVPAERLDEVRTKIKGWKPKGVDKVRLLEFDFENNFISAEYFG</sequence>
<evidence type="ECO:0008006" key="5">
    <source>
        <dbReference type="Google" id="ProtNLM"/>
    </source>
</evidence>
<reference evidence="3 4" key="1">
    <citation type="submission" date="2020-07" db="EMBL/GenBank/DDBJ databases">
        <title>non toxigenic Corynebacterium sp. nov from a clinical source.</title>
        <authorList>
            <person name="Bernier A.-M."/>
            <person name="Bernard K."/>
        </authorList>
    </citation>
    <scope>NUCLEOTIDE SEQUENCE [LARGE SCALE GENOMIC DNA]</scope>
    <source>
        <strain evidence="4">NML 93-0612</strain>
    </source>
</reference>